<evidence type="ECO:0000256" key="1">
    <source>
        <dbReference type="ARBA" id="ARBA00004382"/>
    </source>
</evidence>
<dbReference type="InterPro" id="IPR027304">
    <property type="entry name" value="Trigger_fact/SurA_dom_sf"/>
</dbReference>
<dbReference type="Pfam" id="PF13145">
    <property type="entry name" value="Rotamase_2"/>
    <property type="match status" value="1"/>
</dbReference>
<keyword evidence="6 14" id="KW-1133">Transmembrane helix</keyword>
<evidence type="ECO:0000256" key="11">
    <source>
        <dbReference type="ARBA" id="ARBA00038408"/>
    </source>
</evidence>
<reference evidence="16 17" key="1">
    <citation type="submission" date="2023-04" db="EMBL/GenBank/DDBJ databases">
        <title>Complete genome sequence of Alisedimentitalea scapharcae.</title>
        <authorList>
            <person name="Rong J.-C."/>
            <person name="Yi M.-L."/>
            <person name="Zhao Q."/>
        </authorList>
    </citation>
    <scope>NUCLEOTIDE SEQUENCE [LARGE SCALE GENOMIC DNA]</scope>
    <source>
        <strain evidence="16 17">KCTC 42119</strain>
    </source>
</reference>
<evidence type="ECO:0000256" key="12">
    <source>
        <dbReference type="ARBA" id="ARBA00040743"/>
    </source>
</evidence>
<dbReference type="InterPro" id="IPR046357">
    <property type="entry name" value="PPIase_dom_sf"/>
</dbReference>
<dbReference type="PANTHER" id="PTHR47529">
    <property type="entry name" value="PEPTIDYL-PROLYL CIS-TRANS ISOMERASE D"/>
    <property type="match status" value="1"/>
</dbReference>
<proteinExistence type="inferred from homology"/>
<gene>
    <name evidence="16" type="ORF">QEZ52_10150</name>
</gene>
<evidence type="ECO:0000256" key="10">
    <source>
        <dbReference type="ARBA" id="ARBA00031484"/>
    </source>
</evidence>
<evidence type="ECO:0000256" key="2">
    <source>
        <dbReference type="ARBA" id="ARBA00018370"/>
    </source>
</evidence>
<accession>A0ABZ2Y009</accession>
<dbReference type="InterPro" id="IPR052029">
    <property type="entry name" value="PpiD_chaperone"/>
</dbReference>
<keyword evidence="5 14" id="KW-0812">Transmembrane</keyword>
<evidence type="ECO:0000313" key="17">
    <source>
        <dbReference type="Proteomes" id="UP001623232"/>
    </source>
</evidence>
<evidence type="ECO:0000256" key="13">
    <source>
        <dbReference type="ARBA" id="ARBA00042775"/>
    </source>
</evidence>
<protein>
    <recommendedName>
        <fullName evidence="2">Parvulin-like PPIase</fullName>
    </recommendedName>
    <alternativeName>
        <fullName evidence="9">Peptidyl-prolyl cis-trans isomerase plp</fullName>
    </alternativeName>
    <alternativeName>
        <fullName evidence="12">Periplasmic chaperone PpiD</fullName>
    </alternativeName>
    <alternativeName>
        <fullName evidence="13">Periplasmic folding chaperone</fullName>
    </alternativeName>
    <alternativeName>
        <fullName evidence="10">Rotamase plp</fullName>
    </alternativeName>
</protein>
<dbReference type="Gene3D" id="3.10.50.40">
    <property type="match status" value="1"/>
</dbReference>
<feature type="domain" description="PpiC" evidence="15">
    <location>
        <begin position="246"/>
        <end position="364"/>
    </location>
</feature>
<comment type="similarity">
    <text evidence="11">Belongs to the PpiD chaperone family.</text>
</comment>
<dbReference type="PANTHER" id="PTHR47529:SF1">
    <property type="entry name" value="PERIPLASMIC CHAPERONE PPID"/>
    <property type="match status" value="1"/>
</dbReference>
<keyword evidence="4" id="KW-0997">Cell inner membrane</keyword>
<organism evidence="16 17">
    <name type="scientific">Aliisedimentitalea scapharcae</name>
    <dbReference type="NCBI Taxonomy" id="1524259"/>
    <lineage>
        <taxon>Bacteria</taxon>
        <taxon>Pseudomonadati</taxon>
        <taxon>Pseudomonadota</taxon>
        <taxon>Alphaproteobacteria</taxon>
        <taxon>Rhodobacterales</taxon>
        <taxon>Roseobacteraceae</taxon>
        <taxon>Aliisedimentitalea</taxon>
    </lineage>
</organism>
<dbReference type="Proteomes" id="UP001623232">
    <property type="component" value="Chromosome"/>
</dbReference>
<evidence type="ECO:0000256" key="8">
    <source>
        <dbReference type="ARBA" id="ARBA00023186"/>
    </source>
</evidence>
<evidence type="ECO:0000256" key="9">
    <source>
        <dbReference type="ARBA" id="ARBA00030642"/>
    </source>
</evidence>
<dbReference type="Gene3D" id="1.10.4030.10">
    <property type="entry name" value="Porin chaperone SurA, peptide-binding domain"/>
    <property type="match status" value="1"/>
</dbReference>
<evidence type="ECO:0000256" key="4">
    <source>
        <dbReference type="ARBA" id="ARBA00022519"/>
    </source>
</evidence>
<evidence type="ECO:0000259" key="15">
    <source>
        <dbReference type="Pfam" id="PF13145"/>
    </source>
</evidence>
<keyword evidence="7 14" id="KW-0472">Membrane</keyword>
<keyword evidence="8" id="KW-0143">Chaperone</keyword>
<sequence>MALGMKSISKTMVWILMGMLIVGLAGFGAVNFSGSVTSVALVGDQEIDVQSYARELQREQNAVQAQTGQAMPMSQMRELGLDRVVLSRLITLAALDHEVAELGLSIGDENVQREILEIDAFQDIQGNFDREAYRYQLDQIGLSEVEFETDLRSEAARTLVQGAILTGVQMPDTLINTLTDYIGARRSFTWTRVTPEDVVLTQVMPSDADLRAFYESNPDQFTLPETKQITYARLTPDMLVDQVELDETALRELYDQRADLYQTPERRLVERLVFADDAAASNAMAQIEVNGTNFDLLVEQRGLTLSDVDLGDVTLGDLGSAGEAIFAAQVGDVVGPLPSDLGAALFRVNGRFDARTTTFEQAEPELREELASERARRLVESQAENIDDLLAGGATLEELGDETDLALGKIDWTADSNDGIAAYSAFRSIAEAVQPTDFPTVEFLEDGGLFALRLDSVLPPRPEPFEDAKAKVLAAVQADRLTQALTAEADRILADLVTSGDFLTTGLPVKVENGLTRTAFIDNAPADLMTQVFDMEPGDLRIVQDREQVLIVHLDEALPPEQTDDLTQLTQALQIQVNQALGQALFTAYATDAQMRASPRVDQQALNAVAASFQ</sequence>
<evidence type="ECO:0000256" key="7">
    <source>
        <dbReference type="ARBA" id="ARBA00023136"/>
    </source>
</evidence>
<name>A0ABZ2Y009_9RHOB</name>
<keyword evidence="3" id="KW-1003">Cell membrane</keyword>
<dbReference type="EMBL" id="CP123584">
    <property type="protein sequence ID" value="WZK90887.1"/>
    <property type="molecule type" value="Genomic_DNA"/>
</dbReference>
<dbReference type="Pfam" id="PF13624">
    <property type="entry name" value="SurA_N_3"/>
    <property type="match status" value="1"/>
</dbReference>
<evidence type="ECO:0000256" key="3">
    <source>
        <dbReference type="ARBA" id="ARBA00022475"/>
    </source>
</evidence>
<evidence type="ECO:0000256" key="14">
    <source>
        <dbReference type="SAM" id="Phobius"/>
    </source>
</evidence>
<dbReference type="SUPFAM" id="SSF109998">
    <property type="entry name" value="Triger factor/SurA peptide-binding domain-like"/>
    <property type="match status" value="1"/>
</dbReference>
<evidence type="ECO:0000256" key="5">
    <source>
        <dbReference type="ARBA" id="ARBA00022692"/>
    </source>
</evidence>
<feature type="transmembrane region" description="Helical" evidence="14">
    <location>
        <begin position="12"/>
        <end position="32"/>
    </location>
</feature>
<keyword evidence="17" id="KW-1185">Reference proteome</keyword>
<evidence type="ECO:0000313" key="16">
    <source>
        <dbReference type="EMBL" id="WZK90887.1"/>
    </source>
</evidence>
<evidence type="ECO:0000256" key="6">
    <source>
        <dbReference type="ARBA" id="ARBA00022989"/>
    </source>
</evidence>
<comment type="subcellular location">
    <subcellularLocation>
        <location evidence="1">Cell inner membrane</location>
        <topology evidence="1">Single-pass type II membrane protein</topology>
        <orientation evidence="1">Periplasmic side</orientation>
    </subcellularLocation>
</comment>
<dbReference type="InterPro" id="IPR000297">
    <property type="entry name" value="PPIase_PpiC"/>
</dbReference>
<dbReference type="SUPFAM" id="SSF54534">
    <property type="entry name" value="FKBP-like"/>
    <property type="match status" value="1"/>
</dbReference>
<dbReference type="RefSeq" id="WP_406650129.1">
    <property type="nucleotide sequence ID" value="NZ_CP123584.1"/>
</dbReference>